<evidence type="ECO:0000313" key="2">
    <source>
        <dbReference type="EMBL" id="ETI69893.1"/>
    </source>
</evidence>
<keyword evidence="3" id="KW-1185">Reference proteome</keyword>
<dbReference type="RefSeq" id="WP_024027265.1">
    <property type="nucleotide sequence ID" value="NZ_ALAN01000035.1"/>
</dbReference>
<reference evidence="2 3" key="1">
    <citation type="journal article" date="2014" name="Environ. Microbiol.">
        <title>The nitrate-ammonifying and nosZ-carrying bacterium Bacillus vireti is a potent source and sink for nitric and nitrous oxide under high nitrate conditions.</title>
        <authorList>
            <person name="Mania D."/>
            <person name="Heylen K."/>
            <person name="van Spanning R.J."/>
            <person name="Frostegard A."/>
        </authorList>
    </citation>
    <scope>NUCLEOTIDE SEQUENCE [LARGE SCALE GENOMIC DNA]</scope>
    <source>
        <strain evidence="2 3">LMG 21834</strain>
    </source>
</reference>
<organism evidence="2 3">
    <name type="scientific">Neobacillus vireti LMG 21834</name>
    <dbReference type="NCBI Taxonomy" id="1131730"/>
    <lineage>
        <taxon>Bacteria</taxon>
        <taxon>Bacillati</taxon>
        <taxon>Bacillota</taxon>
        <taxon>Bacilli</taxon>
        <taxon>Bacillales</taxon>
        <taxon>Bacillaceae</taxon>
        <taxon>Neobacillus</taxon>
    </lineage>
</organism>
<dbReference type="Proteomes" id="UP000018877">
    <property type="component" value="Unassembled WGS sequence"/>
</dbReference>
<protein>
    <submittedName>
        <fullName evidence="2">Uncharacterized protein</fullName>
    </submittedName>
</protein>
<feature type="region of interest" description="Disordered" evidence="1">
    <location>
        <begin position="1"/>
        <end position="23"/>
    </location>
</feature>
<evidence type="ECO:0000256" key="1">
    <source>
        <dbReference type="SAM" id="MobiDB-lite"/>
    </source>
</evidence>
<gene>
    <name evidence="2" type="ORF">BAVI_05244</name>
</gene>
<sequence>MMNEHSLVHSGIGPCIASPDTDKPLGDTAKDLVYQQKERLEATNETEIAVPYTFEILPFDPKQLKEITIFQISTNSREISTNYE</sequence>
<dbReference type="AlphaFoldDB" id="A0AB94ISF9"/>
<comment type="caution">
    <text evidence="2">The sequence shown here is derived from an EMBL/GenBank/DDBJ whole genome shotgun (WGS) entry which is preliminary data.</text>
</comment>
<dbReference type="EMBL" id="ALAN01000035">
    <property type="protein sequence ID" value="ETI69893.1"/>
    <property type="molecule type" value="Genomic_DNA"/>
</dbReference>
<name>A0AB94ISF9_9BACI</name>
<proteinExistence type="predicted"/>
<accession>A0AB94ISF9</accession>
<evidence type="ECO:0000313" key="3">
    <source>
        <dbReference type="Proteomes" id="UP000018877"/>
    </source>
</evidence>